<evidence type="ECO:0000313" key="6">
    <source>
        <dbReference type="Proteomes" id="UP000614811"/>
    </source>
</evidence>
<dbReference type="GO" id="GO:0016887">
    <property type="term" value="F:ATP hydrolysis activity"/>
    <property type="evidence" value="ECO:0007669"/>
    <property type="project" value="InterPro"/>
</dbReference>
<proteinExistence type="predicted"/>
<reference evidence="5" key="1">
    <citation type="journal article" date="2014" name="Int. J. Syst. Evol. Microbiol.">
        <title>Complete genome sequence of Corynebacterium casei LMG S-19264T (=DSM 44701T), isolated from a smear-ripened cheese.</title>
        <authorList>
            <consortium name="US DOE Joint Genome Institute (JGI-PGF)"/>
            <person name="Walter F."/>
            <person name="Albersmeier A."/>
            <person name="Kalinowski J."/>
            <person name="Ruckert C."/>
        </authorList>
    </citation>
    <scope>NUCLEOTIDE SEQUENCE</scope>
    <source>
        <strain evidence="5">KCTC 12711</strain>
    </source>
</reference>
<dbReference type="GO" id="GO:0043190">
    <property type="term" value="C:ATP-binding cassette (ABC) transporter complex"/>
    <property type="evidence" value="ECO:0007669"/>
    <property type="project" value="InterPro"/>
</dbReference>
<dbReference type="InterPro" id="IPR050093">
    <property type="entry name" value="ABC_SmlMolc_Importer"/>
</dbReference>
<dbReference type="PANTHER" id="PTHR42781">
    <property type="entry name" value="SPERMIDINE/PUTRESCINE IMPORT ATP-BINDING PROTEIN POTA"/>
    <property type="match status" value="1"/>
</dbReference>
<dbReference type="SUPFAM" id="SSF52540">
    <property type="entry name" value="P-loop containing nucleoside triphosphate hydrolases"/>
    <property type="match status" value="1"/>
</dbReference>
<protein>
    <submittedName>
        <fullName evidence="5">ABC transporter ATP-binding protein</fullName>
    </submittedName>
</protein>
<comment type="caution">
    <text evidence="5">The sequence shown here is derived from an EMBL/GenBank/DDBJ whole genome shotgun (WGS) entry which is preliminary data.</text>
</comment>
<dbReference type="SMART" id="SM00382">
    <property type="entry name" value="AAA"/>
    <property type="match status" value="1"/>
</dbReference>
<dbReference type="InterPro" id="IPR027417">
    <property type="entry name" value="P-loop_NTPase"/>
</dbReference>
<dbReference type="Gene3D" id="2.40.50.100">
    <property type="match status" value="1"/>
</dbReference>
<gene>
    <name evidence="5" type="ORF">GCM10008090_20130</name>
</gene>
<dbReference type="AlphaFoldDB" id="A0A918RVI8"/>
<reference evidence="5" key="2">
    <citation type="submission" date="2020-09" db="EMBL/GenBank/DDBJ databases">
        <authorList>
            <person name="Sun Q."/>
            <person name="Kim S."/>
        </authorList>
    </citation>
    <scope>NUCLEOTIDE SEQUENCE</scope>
    <source>
        <strain evidence="5">KCTC 12711</strain>
    </source>
</reference>
<dbReference type="GO" id="GO:0015697">
    <property type="term" value="P:quaternary ammonium group transport"/>
    <property type="evidence" value="ECO:0007669"/>
    <property type="project" value="UniProtKB-ARBA"/>
</dbReference>
<dbReference type="PROSITE" id="PS00211">
    <property type="entry name" value="ABC_TRANSPORTER_1"/>
    <property type="match status" value="1"/>
</dbReference>
<dbReference type="FunFam" id="3.40.50.300:FF:000425">
    <property type="entry name" value="Probable ABC transporter, ATP-binding subunit"/>
    <property type="match status" value="1"/>
</dbReference>
<evidence type="ECO:0000256" key="2">
    <source>
        <dbReference type="ARBA" id="ARBA00022741"/>
    </source>
</evidence>
<organism evidence="5 6">
    <name type="scientific">Arenicella chitinivorans</name>
    <dbReference type="NCBI Taxonomy" id="1329800"/>
    <lineage>
        <taxon>Bacteria</taxon>
        <taxon>Pseudomonadati</taxon>
        <taxon>Pseudomonadota</taxon>
        <taxon>Gammaproteobacteria</taxon>
        <taxon>Arenicellales</taxon>
        <taxon>Arenicellaceae</taxon>
        <taxon>Arenicella</taxon>
    </lineage>
</organism>
<feature type="domain" description="ABC transporter" evidence="4">
    <location>
        <begin position="6"/>
        <end position="239"/>
    </location>
</feature>
<dbReference type="SUPFAM" id="SSF50331">
    <property type="entry name" value="MOP-like"/>
    <property type="match status" value="1"/>
</dbReference>
<accession>A0A918RVI8</accession>
<evidence type="ECO:0000256" key="1">
    <source>
        <dbReference type="ARBA" id="ARBA00022448"/>
    </source>
</evidence>
<dbReference type="GO" id="GO:0022857">
    <property type="term" value="F:transmembrane transporter activity"/>
    <property type="evidence" value="ECO:0007669"/>
    <property type="project" value="InterPro"/>
</dbReference>
<dbReference type="Gene3D" id="3.40.50.300">
    <property type="entry name" value="P-loop containing nucleotide triphosphate hydrolases"/>
    <property type="match status" value="1"/>
</dbReference>
<dbReference type="InterPro" id="IPR013611">
    <property type="entry name" value="Transp-assoc_OB_typ2"/>
</dbReference>
<dbReference type="InterPro" id="IPR003593">
    <property type="entry name" value="AAA+_ATPase"/>
</dbReference>
<evidence type="ECO:0000256" key="3">
    <source>
        <dbReference type="ARBA" id="ARBA00022840"/>
    </source>
</evidence>
<keyword evidence="1" id="KW-0813">Transport</keyword>
<evidence type="ECO:0000313" key="5">
    <source>
        <dbReference type="EMBL" id="GHA10484.1"/>
    </source>
</evidence>
<dbReference type="InterPro" id="IPR017871">
    <property type="entry name" value="ABC_transporter-like_CS"/>
</dbReference>
<dbReference type="PANTHER" id="PTHR42781:SF4">
    <property type="entry name" value="SPERMIDINE_PUTRESCINE IMPORT ATP-BINDING PROTEIN POTA"/>
    <property type="match status" value="1"/>
</dbReference>
<dbReference type="EMBL" id="BMXA01000003">
    <property type="protein sequence ID" value="GHA10484.1"/>
    <property type="molecule type" value="Genomic_DNA"/>
</dbReference>
<name>A0A918RVI8_9GAMM</name>
<keyword evidence="3 5" id="KW-0067">ATP-binding</keyword>
<evidence type="ECO:0000259" key="4">
    <source>
        <dbReference type="PROSITE" id="PS50893"/>
    </source>
</evidence>
<dbReference type="GO" id="GO:0005524">
    <property type="term" value="F:ATP binding"/>
    <property type="evidence" value="ECO:0007669"/>
    <property type="project" value="UniProtKB-KW"/>
</dbReference>
<dbReference type="InterPro" id="IPR008995">
    <property type="entry name" value="Mo/tungstate-bd_C_term_dom"/>
</dbReference>
<dbReference type="Pfam" id="PF00005">
    <property type="entry name" value="ABC_tran"/>
    <property type="match status" value="1"/>
</dbReference>
<keyword evidence="2" id="KW-0547">Nucleotide-binding</keyword>
<dbReference type="Proteomes" id="UP000614811">
    <property type="component" value="Unassembled WGS sequence"/>
</dbReference>
<sequence>MPNSFLTVEQLRISYDAQPSVVNNVSFALSEGELACLLGPSGCGKTTVLRALSGFQTPDAGRIRLDGKVLSTPDHVVPPEQRNVGMVFQDHALFPHLKIGDNVGFGLAKLKATERRDRVMEMLTLVGMQDYYDVYPHQLSGGQSQRVALARAIAPRPKLLLMDEPFSNLDTSLRENLGYEVRALLKRLGITAIMVTHDQHDAFALGDQIGVMQQGALMQWGTSFDLYHAPHSRFVAKFIGDGVFVSGEMVEDHTVITGFGELRGERVNQSLAGKKVDLLLRPDDVKYDPQSAIQARVIRKAFKGAQTLYTLLTSSNDTLLCLVPSHDDYEIDDIIGIRIDADHLVCFEQQVVGSEFLRR</sequence>
<dbReference type="RefSeq" id="WP_189400500.1">
    <property type="nucleotide sequence ID" value="NZ_BMXA01000003.1"/>
</dbReference>
<dbReference type="PROSITE" id="PS50893">
    <property type="entry name" value="ABC_TRANSPORTER_2"/>
    <property type="match status" value="1"/>
</dbReference>
<keyword evidence="6" id="KW-1185">Reference proteome</keyword>
<dbReference type="Pfam" id="PF08402">
    <property type="entry name" value="TOBE_2"/>
    <property type="match status" value="1"/>
</dbReference>
<dbReference type="InterPro" id="IPR003439">
    <property type="entry name" value="ABC_transporter-like_ATP-bd"/>
</dbReference>